<dbReference type="InterPro" id="IPR036291">
    <property type="entry name" value="NAD(P)-bd_dom_sf"/>
</dbReference>
<dbReference type="NCBIfam" id="TIGR00932">
    <property type="entry name" value="2a37"/>
    <property type="match status" value="1"/>
</dbReference>
<feature type="transmembrane region" description="Helical" evidence="11">
    <location>
        <begin position="302"/>
        <end position="324"/>
    </location>
</feature>
<dbReference type="Pfam" id="PF02254">
    <property type="entry name" value="TrkA_N"/>
    <property type="match status" value="1"/>
</dbReference>
<dbReference type="EMBL" id="CP002156">
    <property type="protein sequence ID" value="ADM10628.1"/>
    <property type="molecule type" value="Genomic_DNA"/>
</dbReference>
<dbReference type="PANTHER" id="PTHR46157:SF8">
    <property type="entry name" value="GLUTATHIONE-REGULATED POTASSIUM-EFFLUX SYSTEM PROTEIN"/>
    <property type="match status" value="1"/>
</dbReference>
<evidence type="ECO:0000259" key="12">
    <source>
        <dbReference type="PROSITE" id="PS51201"/>
    </source>
</evidence>
<dbReference type="eggNOG" id="COG1226">
    <property type="taxonomic scope" value="Bacteria"/>
</dbReference>
<dbReference type="RefSeq" id="WP_013301602.1">
    <property type="nucleotide sequence ID" value="NC_014414.1"/>
</dbReference>
<dbReference type="InterPro" id="IPR003148">
    <property type="entry name" value="RCK_N"/>
</dbReference>
<evidence type="ECO:0000256" key="11">
    <source>
        <dbReference type="SAM" id="Phobius"/>
    </source>
</evidence>
<keyword evidence="8 11" id="KW-1133">Transmembrane helix</keyword>
<dbReference type="GO" id="GO:0012505">
    <property type="term" value="C:endomembrane system"/>
    <property type="evidence" value="ECO:0007669"/>
    <property type="project" value="UniProtKB-SubCell"/>
</dbReference>
<dbReference type="InterPro" id="IPR004771">
    <property type="entry name" value="K/H_exchanger"/>
</dbReference>
<dbReference type="PROSITE" id="PS51201">
    <property type="entry name" value="RCK_N"/>
    <property type="match status" value="1"/>
</dbReference>
<dbReference type="GO" id="GO:0005886">
    <property type="term" value="C:plasma membrane"/>
    <property type="evidence" value="ECO:0007669"/>
    <property type="project" value="TreeGrafter"/>
</dbReference>
<feature type="transmembrane region" description="Helical" evidence="11">
    <location>
        <begin position="151"/>
        <end position="175"/>
    </location>
</feature>
<proteinExistence type="inferred from homology"/>
<dbReference type="Gene3D" id="1.20.1530.20">
    <property type="match status" value="1"/>
</dbReference>
<keyword evidence="4" id="KW-0050">Antiport</keyword>
<feature type="transmembrane region" description="Helical" evidence="11">
    <location>
        <begin position="60"/>
        <end position="78"/>
    </location>
</feature>
<feature type="transmembrane region" description="Helical" evidence="11">
    <location>
        <begin position="90"/>
        <end position="109"/>
    </location>
</feature>
<keyword evidence="10 11" id="KW-0472">Membrane</keyword>
<accession>E0TG57</accession>
<feature type="transmembrane region" description="Helical" evidence="11">
    <location>
        <begin position="187"/>
        <end position="210"/>
    </location>
</feature>
<evidence type="ECO:0000256" key="5">
    <source>
        <dbReference type="ARBA" id="ARBA00022538"/>
    </source>
</evidence>
<reference evidence="14" key="1">
    <citation type="submission" date="2010-08" db="EMBL/GenBank/DDBJ databases">
        <title>Genome sequence of Parvularcula bermudensis HTCC2503.</title>
        <authorList>
            <person name="Kang D.-M."/>
            <person name="Oh H.-M."/>
            <person name="Cho J.-C."/>
        </authorList>
    </citation>
    <scope>NUCLEOTIDE SEQUENCE [LARGE SCALE GENOMIC DNA]</scope>
    <source>
        <strain evidence="14">ATCC BAA-594 / HTCC2503 / KCTC 12087</strain>
    </source>
</reference>
<evidence type="ECO:0000256" key="1">
    <source>
        <dbReference type="ARBA" id="ARBA00004127"/>
    </source>
</evidence>
<dbReference type="InterPro" id="IPR006153">
    <property type="entry name" value="Cation/H_exchanger_TM"/>
</dbReference>
<feature type="domain" description="RCK N-terminal" evidence="12">
    <location>
        <begin position="405"/>
        <end position="521"/>
    </location>
</feature>
<feature type="transmembrane region" description="Helical" evidence="11">
    <location>
        <begin position="121"/>
        <end position="139"/>
    </location>
</feature>
<keyword evidence="3" id="KW-0813">Transport</keyword>
<feature type="transmembrane region" description="Helical" evidence="11">
    <location>
        <begin position="278"/>
        <end position="296"/>
    </location>
</feature>
<evidence type="ECO:0000256" key="4">
    <source>
        <dbReference type="ARBA" id="ARBA00022449"/>
    </source>
</evidence>
<evidence type="ECO:0000313" key="13">
    <source>
        <dbReference type="EMBL" id="ADM10628.1"/>
    </source>
</evidence>
<dbReference type="GO" id="GO:0015297">
    <property type="term" value="F:antiporter activity"/>
    <property type="evidence" value="ECO:0007669"/>
    <property type="project" value="UniProtKB-KW"/>
</dbReference>
<dbReference type="GO" id="GO:0008324">
    <property type="term" value="F:monoatomic cation transmembrane transporter activity"/>
    <property type="evidence" value="ECO:0007669"/>
    <property type="project" value="InterPro"/>
</dbReference>
<organism evidence="13 14">
    <name type="scientific">Parvularcula bermudensis (strain ATCC BAA-594 / HTCC2503 / KCTC 12087)</name>
    <dbReference type="NCBI Taxonomy" id="314260"/>
    <lineage>
        <taxon>Bacteria</taxon>
        <taxon>Pseudomonadati</taxon>
        <taxon>Pseudomonadota</taxon>
        <taxon>Alphaproteobacteria</taxon>
        <taxon>Parvularculales</taxon>
        <taxon>Parvularculaceae</taxon>
        <taxon>Parvularcula</taxon>
    </lineage>
</organism>
<keyword evidence="14" id="KW-1185">Reference proteome</keyword>
<dbReference type="SUPFAM" id="SSF51735">
    <property type="entry name" value="NAD(P)-binding Rossmann-fold domains"/>
    <property type="match status" value="1"/>
</dbReference>
<dbReference type="OrthoDB" id="9781411at2"/>
<dbReference type="PANTHER" id="PTHR46157">
    <property type="entry name" value="K(+) EFFLUX ANTIPORTER 3, CHLOROPLASTIC"/>
    <property type="match status" value="1"/>
</dbReference>
<dbReference type="Proteomes" id="UP000001302">
    <property type="component" value="Chromosome"/>
</dbReference>
<keyword evidence="5" id="KW-0633">Potassium transport</keyword>
<evidence type="ECO:0000256" key="2">
    <source>
        <dbReference type="ARBA" id="ARBA00005551"/>
    </source>
</evidence>
<evidence type="ECO:0000313" key="14">
    <source>
        <dbReference type="Proteomes" id="UP000001302"/>
    </source>
</evidence>
<evidence type="ECO:0000256" key="7">
    <source>
        <dbReference type="ARBA" id="ARBA00022958"/>
    </source>
</evidence>
<dbReference type="HOGENOM" id="CLU_005126_9_3_5"/>
<dbReference type="STRING" id="314260.PB2503_12954"/>
<protein>
    <submittedName>
        <fullName evidence="13">Putative potassium-efflux protein</fullName>
    </submittedName>
</protein>
<keyword evidence="7" id="KW-0630">Potassium</keyword>
<name>E0TG57_PARBH</name>
<dbReference type="InterPro" id="IPR038770">
    <property type="entry name" value="Na+/solute_symporter_sf"/>
</dbReference>
<comment type="similarity">
    <text evidence="2">Belongs to the monovalent cation:proton antiporter 2 (CPA2) transporter (TC 2.A.37) family.</text>
</comment>
<feature type="transmembrane region" description="Helical" evidence="11">
    <location>
        <begin position="336"/>
        <end position="354"/>
    </location>
</feature>
<feature type="transmembrane region" description="Helical" evidence="11">
    <location>
        <begin position="35"/>
        <end position="54"/>
    </location>
</feature>
<comment type="subcellular location">
    <subcellularLocation>
        <location evidence="1">Endomembrane system</location>
        <topology evidence="1">Multi-pass membrane protein</topology>
    </subcellularLocation>
</comment>
<evidence type="ECO:0000256" key="8">
    <source>
        <dbReference type="ARBA" id="ARBA00022989"/>
    </source>
</evidence>
<dbReference type="Pfam" id="PF00999">
    <property type="entry name" value="Na_H_Exchanger"/>
    <property type="match status" value="1"/>
</dbReference>
<evidence type="ECO:0000256" key="3">
    <source>
        <dbReference type="ARBA" id="ARBA00022448"/>
    </source>
</evidence>
<evidence type="ECO:0000256" key="9">
    <source>
        <dbReference type="ARBA" id="ARBA00023065"/>
    </source>
</evidence>
<dbReference type="eggNOG" id="COG0475">
    <property type="taxonomic scope" value="Bacteria"/>
</dbReference>
<dbReference type="AlphaFoldDB" id="E0TG57"/>
<dbReference type="GO" id="GO:1902600">
    <property type="term" value="P:proton transmembrane transport"/>
    <property type="evidence" value="ECO:0007669"/>
    <property type="project" value="InterPro"/>
</dbReference>
<keyword evidence="9" id="KW-0406">Ion transport</keyword>
<dbReference type="KEGG" id="pbr:PB2503_12954"/>
<dbReference type="Gene3D" id="3.40.50.720">
    <property type="entry name" value="NAD(P)-binding Rossmann-like Domain"/>
    <property type="match status" value="1"/>
</dbReference>
<dbReference type="FunFam" id="3.40.50.720:FF:000036">
    <property type="entry name" value="Glutathione-regulated potassium-efflux system protein KefB"/>
    <property type="match status" value="1"/>
</dbReference>
<dbReference type="GO" id="GO:0006813">
    <property type="term" value="P:potassium ion transport"/>
    <property type="evidence" value="ECO:0007669"/>
    <property type="project" value="UniProtKB-KW"/>
</dbReference>
<keyword evidence="6 11" id="KW-0812">Transmembrane</keyword>
<reference evidence="13 14" key="2">
    <citation type="journal article" date="2011" name="J. Bacteriol.">
        <title>Complete genome sequence of strain HTCC2503T of Parvularcula bermudensis, the type species of the order "Parvularculales" in the class Alphaproteobacteria.</title>
        <authorList>
            <person name="Oh H.M."/>
            <person name="Kang I."/>
            <person name="Vergin K.L."/>
            <person name="Kang D."/>
            <person name="Rhee K.H."/>
            <person name="Giovannoni S.J."/>
            <person name="Cho J.C."/>
        </authorList>
    </citation>
    <scope>NUCLEOTIDE SEQUENCE [LARGE SCALE GENOMIC DNA]</scope>
    <source>
        <strain evidence="14">ATCC BAA-594 / HTCC2503 / KCTC 12087</strain>
    </source>
</reference>
<evidence type="ECO:0000256" key="10">
    <source>
        <dbReference type="ARBA" id="ARBA00023136"/>
    </source>
</evidence>
<sequence>MAAGGGTEFLVDAALYLGATAVAVPLFRKLKLGTILGYLGAGVLLGPSALNLLYNGDGVFAIAELGVVLFLFVIGLELSLSRLWSLRHTIFGLGLMQLLVTGTAIGWVIDYIDVLSTGPAYIVGFGLACSSTAFALSLLEERHELNTPHGTKAFSVLLLQDVAVIPLFAAIPFVATQGDNAADGLPIDWQAIGLAAGAIAAIVFLSHFVLDRVLRLVAISGSREAFTAAALLIVAVTALIVDAAGLSMALGAFLAGVLLAESTFRHQIESDIEPFRELLLGLFFIGVGMQLDLAVLRNAWVVVLFGAAALIVFKAAVIFVLARILKSATPTALKTAAVLSQGGEFGFVVFSLSVGEGLLTSADATMFSAIVTLSMMATPLIMMAVSKLEHNPSGAAIPVTDMEDHGSVLIVGFGRMGQLVNQVLRSSNVKTICIDNSPRRIEVASRFGNKVYFGNGTDVHLLFQAGALDVDAIVFTLNAKEKLKPVVQAVRERCPKVRILARVYDRLHEIEMMDVKADFVVREMYESSMALAGETLAGLGFSEQLIADIMAEYRERDRDRLLAQKAEGIYAKKDVLSKPFEAVEQELS</sequence>
<gene>
    <name evidence="13" type="ordered locus">PB2503_12954</name>
</gene>
<evidence type="ECO:0000256" key="6">
    <source>
        <dbReference type="ARBA" id="ARBA00022692"/>
    </source>
</evidence>
<feature type="transmembrane region" description="Helical" evidence="11">
    <location>
        <begin position="366"/>
        <end position="385"/>
    </location>
</feature>